<evidence type="ECO:0000313" key="1">
    <source>
        <dbReference type="EMBL" id="KAH8005113.1"/>
    </source>
</evidence>
<reference evidence="1" key="1">
    <citation type="submission" date="2021-08" db="EMBL/GenBank/DDBJ databases">
        <title>The first chromosome-level gecko genome reveals the dynamic sex chromosomes of Neotropical dwarf geckos (Sphaerodactylidae: Sphaerodactylus).</title>
        <authorList>
            <person name="Pinto B.J."/>
            <person name="Keating S.E."/>
            <person name="Gamble T."/>
        </authorList>
    </citation>
    <scope>NUCLEOTIDE SEQUENCE</scope>
    <source>
        <strain evidence="1">TG3544</strain>
    </source>
</reference>
<protein>
    <submittedName>
        <fullName evidence="1">Metallothionein expression activator</fullName>
    </submittedName>
</protein>
<organism evidence="1 2">
    <name type="scientific">Sphaerodactylus townsendi</name>
    <dbReference type="NCBI Taxonomy" id="933632"/>
    <lineage>
        <taxon>Eukaryota</taxon>
        <taxon>Metazoa</taxon>
        <taxon>Chordata</taxon>
        <taxon>Craniata</taxon>
        <taxon>Vertebrata</taxon>
        <taxon>Euteleostomi</taxon>
        <taxon>Lepidosauria</taxon>
        <taxon>Squamata</taxon>
        <taxon>Bifurcata</taxon>
        <taxon>Gekkota</taxon>
        <taxon>Sphaerodactylidae</taxon>
        <taxon>Sphaerodactylus</taxon>
    </lineage>
</organism>
<keyword evidence="2" id="KW-1185">Reference proteome</keyword>
<dbReference type="EMBL" id="CM037617">
    <property type="protein sequence ID" value="KAH8005113.1"/>
    <property type="molecule type" value="Genomic_DNA"/>
</dbReference>
<comment type="caution">
    <text evidence="1">The sequence shown here is derived from an EMBL/GenBank/DDBJ whole genome shotgun (WGS) entry which is preliminary data.</text>
</comment>
<name>A0ACB8FI67_9SAUR</name>
<accession>A0ACB8FI67</accession>
<evidence type="ECO:0000313" key="2">
    <source>
        <dbReference type="Proteomes" id="UP000827872"/>
    </source>
</evidence>
<proteinExistence type="predicted"/>
<gene>
    <name evidence="1" type="primary">ACE2</name>
    <name evidence="1" type="ORF">K3G42_023680</name>
</gene>
<sequence length="551" mass="63188">MWGRFWTNLYPLMIPYPNKPNIDVSMAMVEKNWNVTTIFKAAENFFVSIHLYNMTEGFWKNSMLEEPNDGRKVVCHPTAWDLGKGDYRIKMCTKVTMNDYLTAHHEMGHIEYDMAYAHLPYLLRSGANEGFHEAIGEIMSLSAATPKHLKSLGLMDPHFQEDDETKINFLLKQALTIVGTMPFTYMLEKWRWMVFNGTIPKEQWMRTWWAMKRDMVGVVEPLPHNEAYCDPATLFHVANDYSFIRYYTRTIYQFQFQEALCKAANNTGPLYECDITNSTAAGHKLRIFSRIGRFAPKAGNPSESWADSRTCGQDAGGEGSGRNGKKTQEAVKADGAWKVPGKNMETWVRLQEAGYKWDENEMYLFTATIAYAMRKYFLQEKVETIEFRSVNVHVFDVTERISFLFIVTMPNNDSEVVPRSEVEEAIRQSRGRINDIFQLDDQTLEFIGIVPTLAPPFTPPVTVWLILFGIVMGVVVVGIIILNIKGYRSRKRRRNATENELHQPISVNSHDSSGEMNLAYLQDDNSGEKNLDSNGEMKPAYLQDNDCSSSF</sequence>
<dbReference type="Proteomes" id="UP000827872">
    <property type="component" value="Linkage Group LG04"/>
</dbReference>